<keyword evidence="1" id="KW-0819">tRNA processing</keyword>
<name>A0A0G1ICD6_9BACT</name>
<dbReference type="InterPro" id="IPR000100">
    <property type="entry name" value="RNase_P"/>
</dbReference>
<sequence>MLKKKLRLGRKDLNDFFQSKSRYYRGGIVAMRAGRNKKDASRFAFVVSGVKRRGGAVLRNLARRRMAEAVRVLRAAIPPGWDVVFFLKITGRRAPLLSELKDDIKHVISKSIL</sequence>
<comment type="caution">
    <text evidence="6">The sequence shown here is derived from an EMBL/GenBank/DDBJ whole genome shotgun (WGS) entry which is preliminary data.</text>
</comment>
<keyword evidence="2" id="KW-0540">Nuclease</keyword>
<accession>A0A0G1ICD6</accession>
<dbReference type="InterPro" id="IPR020568">
    <property type="entry name" value="Ribosomal_Su5_D2-typ_SF"/>
</dbReference>
<keyword evidence="4" id="KW-0378">Hydrolase</keyword>
<evidence type="ECO:0000256" key="4">
    <source>
        <dbReference type="ARBA" id="ARBA00022801"/>
    </source>
</evidence>
<dbReference type="EMBL" id="LCIN01000012">
    <property type="protein sequence ID" value="KKT56885.1"/>
    <property type="molecule type" value="Genomic_DNA"/>
</dbReference>
<proteinExistence type="predicted"/>
<dbReference type="Proteomes" id="UP000033977">
    <property type="component" value="Unassembled WGS sequence"/>
</dbReference>
<evidence type="ECO:0000313" key="7">
    <source>
        <dbReference type="Proteomes" id="UP000033977"/>
    </source>
</evidence>
<dbReference type="Gene3D" id="3.30.230.10">
    <property type="match status" value="1"/>
</dbReference>
<dbReference type="GO" id="GO:0008033">
    <property type="term" value="P:tRNA processing"/>
    <property type="evidence" value="ECO:0007669"/>
    <property type="project" value="UniProtKB-KW"/>
</dbReference>
<reference evidence="6 7" key="1">
    <citation type="journal article" date="2015" name="Nature">
        <title>rRNA introns, odd ribosomes, and small enigmatic genomes across a large radiation of phyla.</title>
        <authorList>
            <person name="Brown C.T."/>
            <person name="Hug L.A."/>
            <person name="Thomas B.C."/>
            <person name="Sharon I."/>
            <person name="Castelle C.J."/>
            <person name="Singh A."/>
            <person name="Wilkins M.J."/>
            <person name="Williams K.H."/>
            <person name="Banfield J.F."/>
        </authorList>
    </citation>
    <scope>NUCLEOTIDE SEQUENCE [LARGE SCALE GENOMIC DNA]</scope>
</reference>
<evidence type="ECO:0000313" key="6">
    <source>
        <dbReference type="EMBL" id="KKT56885.1"/>
    </source>
</evidence>
<dbReference type="AlphaFoldDB" id="A0A0G1ICD6"/>
<dbReference type="Pfam" id="PF00825">
    <property type="entry name" value="Ribonuclease_P"/>
    <property type="match status" value="1"/>
</dbReference>
<keyword evidence="3" id="KW-0255">Endonuclease</keyword>
<dbReference type="GO" id="GO:0004526">
    <property type="term" value="F:ribonuclease P activity"/>
    <property type="evidence" value="ECO:0007669"/>
    <property type="project" value="InterPro"/>
</dbReference>
<keyword evidence="5" id="KW-0694">RNA-binding</keyword>
<dbReference type="InterPro" id="IPR014721">
    <property type="entry name" value="Ribsml_uS5_D2-typ_fold_subgr"/>
</dbReference>
<evidence type="ECO:0000256" key="1">
    <source>
        <dbReference type="ARBA" id="ARBA00022694"/>
    </source>
</evidence>
<gene>
    <name evidence="6" type="ORF">UW49_C0012G0021</name>
</gene>
<evidence type="ECO:0000256" key="2">
    <source>
        <dbReference type="ARBA" id="ARBA00022722"/>
    </source>
</evidence>
<dbReference type="GO" id="GO:0000049">
    <property type="term" value="F:tRNA binding"/>
    <property type="evidence" value="ECO:0007669"/>
    <property type="project" value="InterPro"/>
</dbReference>
<protein>
    <submittedName>
        <fullName evidence="6">Ribonuclease P protein component</fullName>
    </submittedName>
</protein>
<evidence type="ECO:0000256" key="3">
    <source>
        <dbReference type="ARBA" id="ARBA00022759"/>
    </source>
</evidence>
<dbReference type="SUPFAM" id="SSF54211">
    <property type="entry name" value="Ribosomal protein S5 domain 2-like"/>
    <property type="match status" value="1"/>
</dbReference>
<organism evidence="6 7">
    <name type="scientific">Candidatus Giovannonibacteria bacterium GW2011_GWB1_44_23</name>
    <dbReference type="NCBI Taxonomy" id="1618652"/>
    <lineage>
        <taxon>Bacteria</taxon>
        <taxon>Candidatus Giovannoniibacteriota</taxon>
    </lineage>
</organism>
<evidence type="ECO:0000256" key="5">
    <source>
        <dbReference type="ARBA" id="ARBA00022884"/>
    </source>
</evidence>